<keyword evidence="8" id="KW-1185">Reference proteome</keyword>
<dbReference type="Pfam" id="PF04069">
    <property type="entry name" value="OpuAC"/>
    <property type="match status" value="1"/>
</dbReference>
<keyword evidence="5" id="KW-0732">Signal</keyword>
<dbReference type="CDD" id="cd13639">
    <property type="entry name" value="PBP2_OpuAC_like"/>
    <property type="match status" value="1"/>
</dbReference>
<dbReference type="PROSITE" id="PS51257">
    <property type="entry name" value="PROKAR_LIPOPROTEIN"/>
    <property type="match status" value="1"/>
</dbReference>
<evidence type="ECO:0000256" key="4">
    <source>
        <dbReference type="ARBA" id="ARBA00023136"/>
    </source>
</evidence>
<feature type="domain" description="ABC-type glycine betaine transport system substrate-binding" evidence="6">
    <location>
        <begin position="50"/>
        <end position="290"/>
    </location>
</feature>
<organism evidence="7 8">
    <name type="scientific">Alkalibacterium iburiense</name>
    <dbReference type="NCBI Taxonomy" id="290589"/>
    <lineage>
        <taxon>Bacteria</taxon>
        <taxon>Bacillati</taxon>
        <taxon>Bacillota</taxon>
        <taxon>Bacilli</taxon>
        <taxon>Lactobacillales</taxon>
        <taxon>Carnobacteriaceae</taxon>
        <taxon>Alkalibacterium</taxon>
    </lineage>
</organism>
<dbReference type="InterPro" id="IPR007210">
    <property type="entry name" value="ABC_Gly_betaine_transp_sub-bd"/>
</dbReference>
<gene>
    <name evidence="7" type="ORF">GCM10008932_23840</name>
</gene>
<dbReference type="Gene3D" id="3.10.105.10">
    <property type="entry name" value="Dipeptide-binding Protein, Domain 3"/>
    <property type="match status" value="2"/>
</dbReference>
<accession>A0ABN0XSW9</accession>
<evidence type="ECO:0000256" key="2">
    <source>
        <dbReference type="ARBA" id="ARBA00022448"/>
    </source>
</evidence>
<keyword evidence="4" id="KW-0472">Membrane</keyword>
<evidence type="ECO:0000256" key="5">
    <source>
        <dbReference type="SAM" id="SignalP"/>
    </source>
</evidence>
<feature type="signal peptide" evidence="5">
    <location>
        <begin position="1"/>
        <end position="27"/>
    </location>
</feature>
<evidence type="ECO:0000256" key="1">
    <source>
        <dbReference type="ARBA" id="ARBA00004236"/>
    </source>
</evidence>
<dbReference type="PANTHER" id="PTHR47737:SF1">
    <property type="entry name" value="GLYCINE BETAINE_PROLINE BETAINE TRANSPORT SYSTEM PERMEASE PROTEIN PROW"/>
    <property type="match status" value="1"/>
</dbReference>
<dbReference type="SUPFAM" id="SSF53850">
    <property type="entry name" value="Periplasmic binding protein-like II"/>
    <property type="match status" value="1"/>
</dbReference>
<evidence type="ECO:0000259" key="6">
    <source>
        <dbReference type="Pfam" id="PF04069"/>
    </source>
</evidence>
<reference evidence="7 8" key="1">
    <citation type="journal article" date="2019" name="Int. J. Syst. Evol. Microbiol.">
        <title>The Global Catalogue of Microorganisms (GCM) 10K type strain sequencing project: providing services to taxonomists for standard genome sequencing and annotation.</title>
        <authorList>
            <consortium name="The Broad Institute Genomics Platform"/>
            <consortium name="The Broad Institute Genome Sequencing Center for Infectious Disease"/>
            <person name="Wu L."/>
            <person name="Ma J."/>
        </authorList>
    </citation>
    <scope>NUCLEOTIDE SEQUENCE [LARGE SCALE GENOMIC DNA]</scope>
    <source>
        <strain evidence="7 8">JCM 12662</strain>
    </source>
</reference>
<proteinExistence type="predicted"/>
<comment type="caution">
    <text evidence="7">The sequence shown here is derived from an EMBL/GenBank/DDBJ whole genome shotgun (WGS) entry which is preliminary data.</text>
</comment>
<dbReference type="Gene3D" id="3.40.190.100">
    <property type="entry name" value="Glycine betaine-binding periplasmic protein, domain 2"/>
    <property type="match status" value="1"/>
</dbReference>
<evidence type="ECO:0000256" key="3">
    <source>
        <dbReference type="ARBA" id="ARBA00022475"/>
    </source>
</evidence>
<evidence type="ECO:0000313" key="8">
    <source>
        <dbReference type="Proteomes" id="UP001501166"/>
    </source>
</evidence>
<dbReference type="PANTHER" id="PTHR47737">
    <property type="entry name" value="GLYCINE BETAINE/PROLINE BETAINE TRANSPORT SYSTEM PERMEASE PROTEIN PROW"/>
    <property type="match status" value="1"/>
</dbReference>
<dbReference type="EMBL" id="BAAACW010000164">
    <property type="protein sequence ID" value="GAA0371772.1"/>
    <property type="molecule type" value="Genomic_DNA"/>
</dbReference>
<dbReference type="Proteomes" id="UP001501166">
    <property type="component" value="Unassembled WGS sequence"/>
</dbReference>
<sequence>MIKNWKKLGFAATTASALLLAACADDADTTEDTESTETEETTANVGEGQEVNLAYVLWDSEIASTHVLGEVFEDLGYEVSLTALDNAIMWESVANGETDAMVSAWLPGTHEEQYNQYADSMDHVGTNLEGAAIGMVVPAYMDVDSIEDLSDEADQTVTGIEAGAGVVAASEEAVETYDNLSDWNVQTSSSGAMATALSQAYQNEEEIVVTGWSPHWKFSAYDLKYLEDPQGVYGEAETIDTFAREGLSEDMPEVYQVLENFFWTTEDMEEVMLEIQEGAEPEDAARNWVDANEDVVSEWTAGLTE</sequence>
<keyword evidence="3" id="KW-1003">Cell membrane</keyword>
<comment type="subcellular location">
    <subcellularLocation>
        <location evidence="1">Cell membrane</location>
    </subcellularLocation>
</comment>
<name>A0ABN0XSW9_9LACT</name>
<evidence type="ECO:0000313" key="7">
    <source>
        <dbReference type="EMBL" id="GAA0371772.1"/>
    </source>
</evidence>
<keyword evidence="2" id="KW-0813">Transport</keyword>
<protein>
    <recommendedName>
        <fullName evidence="6">ABC-type glycine betaine transport system substrate-binding domain-containing protein</fullName>
    </recommendedName>
</protein>
<feature type="chain" id="PRO_5046451019" description="ABC-type glycine betaine transport system substrate-binding domain-containing protein" evidence="5">
    <location>
        <begin position="28"/>
        <end position="305"/>
    </location>
</feature>